<keyword evidence="2" id="KW-1185">Reference proteome</keyword>
<dbReference type="EMBL" id="MU394321">
    <property type="protein sequence ID" value="KAI6085824.1"/>
    <property type="molecule type" value="Genomic_DNA"/>
</dbReference>
<dbReference type="Proteomes" id="UP001497680">
    <property type="component" value="Unassembled WGS sequence"/>
</dbReference>
<evidence type="ECO:0000313" key="1">
    <source>
        <dbReference type="EMBL" id="KAI6085824.1"/>
    </source>
</evidence>
<accession>A0ACC0CZC4</accession>
<evidence type="ECO:0000313" key="2">
    <source>
        <dbReference type="Proteomes" id="UP001497680"/>
    </source>
</evidence>
<proteinExistence type="predicted"/>
<reference evidence="1 2" key="1">
    <citation type="journal article" date="2022" name="New Phytol.">
        <title>Ecological generalism drives hyperdiversity of secondary metabolite gene clusters in xylarialean endophytes.</title>
        <authorList>
            <person name="Franco M.E.E."/>
            <person name="Wisecaver J.H."/>
            <person name="Arnold A.E."/>
            <person name="Ju Y.M."/>
            <person name="Slot J.C."/>
            <person name="Ahrendt S."/>
            <person name="Moore L.P."/>
            <person name="Eastman K.E."/>
            <person name="Scott K."/>
            <person name="Konkel Z."/>
            <person name="Mondo S.J."/>
            <person name="Kuo A."/>
            <person name="Hayes R.D."/>
            <person name="Haridas S."/>
            <person name="Andreopoulos B."/>
            <person name="Riley R."/>
            <person name="LaButti K."/>
            <person name="Pangilinan J."/>
            <person name="Lipzen A."/>
            <person name="Amirebrahimi M."/>
            <person name="Yan J."/>
            <person name="Adam C."/>
            <person name="Keymanesh K."/>
            <person name="Ng V."/>
            <person name="Louie K."/>
            <person name="Northen T."/>
            <person name="Drula E."/>
            <person name="Henrissat B."/>
            <person name="Hsieh H.M."/>
            <person name="Youens-Clark K."/>
            <person name="Lutzoni F."/>
            <person name="Miadlikowska J."/>
            <person name="Eastwood D.C."/>
            <person name="Hamelin R.C."/>
            <person name="Grigoriev I.V."/>
            <person name="U'Ren J.M."/>
        </authorList>
    </citation>
    <scope>NUCLEOTIDE SEQUENCE [LARGE SCALE GENOMIC DNA]</scope>
    <source>
        <strain evidence="1 2">ER1909</strain>
    </source>
</reference>
<name>A0ACC0CZC4_9PEZI</name>
<sequence>MRFRKGPAFSWRMIGEVCYLHLISLGLLVISFLLDIPMSFDSSWYSCQARAASSLIFYWSSTLRFSFAFVSSQRPKWAAFCCGLSRPWVVWAKGCTGGRGRI</sequence>
<gene>
    <name evidence="1" type="ORF">F4821DRAFT_239671</name>
</gene>
<protein>
    <submittedName>
        <fullName evidence="1">Uncharacterized protein</fullName>
    </submittedName>
</protein>
<organism evidence="1 2">
    <name type="scientific">Hypoxylon rubiginosum</name>
    <dbReference type="NCBI Taxonomy" id="110542"/>
    <lineage>
        <taxon>Eukaryota</taxon>
        <taxon>Fungi</taxon>
        <taxon>Dikarya</taxon>
        <taxon>Ascomycota</taxon>
        <taxon>Pezizomycotina</taxon>
        <taxon>Sordariomycetes</taxon>
        <taxon>Xylariomycetidae</taxon>
        <taxon>Xylariales</taxon>
        <taxon>Hypoxylaceae</taxon>
        <taxon>Hypoxylon</taxon>
    </lineage>
</organism>
<comment type="caution">
    <text evidence="1">The sequence shown here is derived from an EMBL/GenBank/DDBJ whole genome shotgun (WGS) entry which is preliminary data.</text>
</comment>